<dbReference type="EMBL" id="VXIV02003313">
    <property type="protein sequence ID" value="KAF6018393.1"/>
    <property type="molecule type" value="Genomic_DNA"/>
</dbReference>
<protein>
    <submittedName>
        <fullName evidence="1">Uncharacterized protein</fullName>
    </submittedName>
</protein>
<dbReference type="GO" id="GO:0016020">
    <property type="term" value="C:membrane"/>
    <property type="evidence" value="ECO:0007669"/>
    <property type="project" value="InterPro"/>
</dbReference>
<evidence type="ECO:0000313" key="2">
    <source>
        <dbReference type="Proteomes" id="UP000593567"/>
    </source>
</evidence>
<reference evidence="1" key="1">
    <citation type="submission" date="2020-06" db="EMBL/GenBank/DDBJ databases">
        <title>Draft genome of Bugula neritina, a colonial animal packing powerful symbionts and potential medicines.</title>
        <authorList>
            <person name="Rayko M."/>
        </authorList>
    </citation>
    <scope>NUCLEOTIDE SEQUENCE [LARGE SCALE GENOMIC DNA]</scope>
    <source>
        <strain evidence="1">Kwan_BN1</strain>
    </source>
</reference>
<gene>
    <name evidence="1" type="ORF">EB796_023298</name>
</gene>
<evidence type="ECO:0000313" key="1">
    <source>
        <dbReference type="EMBL" id="KAF6018393.1"/>
    </source>
</evidence>
<organism evidence="1 2">
    <name type="scientific">Bugula neritina</name>
    <name type="common">Brown bryozoan</name>
    <name type="synonym">Sertularia neritina</name>
    <dbReference type="NCBI Taxonomy" id="10212"/>
    <lineage>
        <taxon>Eukaryota</taxon>
        <taxon>Metazoa</taxon>
        <taxon>Spiralia</taxon>
        <taxon>Lophotrochozoa</taxon>
        <taxon>Bryozoa</taxon>
        <taxon>Gymnolaemata</taxon>
        <taxon>Cheilostomatida</taxon>
        <taxon>Flustrina</taxon>
        <taxon>Buguloidea</taxon>
        <taxon>Bugulidae</taxon>
        <taxon>Bugula</taxon>
    </lineage>
</organism>
<sequence length="140" mass="16060">MPPWLRKFAFDYLGYFFCVKECKSLAVSKVIDFQEILKADRFSSSPSLDKLKNNYNDDQKILAKIVGDKAIKRLETAVYNILGYKIGKDKEKAERVLINKEWTLFSLILDRVSFCIYLLVTVASSTTILLLMSSETGNEE</sequence>
<comment type="caution">
    <text evidence="1">The sequence shown here is derived from an EMBL/GenBank/DDBJ whole genome shotgun (WGS) entry which is preliminary data.</text>
</comment>
<proteinExistence type="predicted"/>
<dbReference type="SUPFAM" id="SSF90112">
    <property type="entry name" value="Neurotransmitter-gated ion-channel transmembrane pore"/>
    <property type="match status" value="1"/>
</dbReference>
<keyword evidence="2" id="KW-1185">Reference proteome</keyword>
<dbReference type="Proteomes" id="UP000593567">
    <property type="component" value="Unassembled WGS sequence"/>
</dbReference>
<name>A0A7J7IWV3_BUGNE</name>
<dbReference type="AlphaFoldDB" id="A0A7J7IWV3"/>
<accession>A0A7J7IWV3</accession>
<dbReference type="GO" id="GO:0006811">
    <property type="term" value="P:monoatomic ion transport"/>
    <property type="evidence" value="ECO:0007669"/>
    <property type="project" value="InterPro"/>
</dbReference>
<dbReference type="InterPro" id="IPR036719">
    <property type="entry name" value="Neuro-gated_channel_TM_sf"/>
</dbReference>